<reference evidence="2 3" key="1">
    <citation type="journal article" date="2019" name="Genome Biol. Evol.">
        <title>Insights into the evolution of the New World diploid cottons (Gossypium, subgenus Houzingenia) based on genome sequencing.</title>
        <authorList>
            <person name="Grover C.E."/>
            <person name="Arick M.A. 2nd"/>
            <person name="Thrash A."/>
            <person name="Conover J.L."/>
            <person name="Sanders W.S."/>
            <person name="Peterson D.G."/>
            <person name="Frelichowski J.E."/>
            <person name="Scheffler J.A."/>
            <person name="Scheffler B.E."/>
            <person name="Wendel J.F."/>
        </authorList>
    </citation>
    <scope>NUCLEOTIDE SEQUENCE [LARGE SCALE GENOMIC DNA]</scope>
    <source>
        <strain evidence="2">157</strain>
        <tissue evidence="2">Leaf</tissue>
    </source>
</reference>
<evidence type="ECO:0000313" key="3">
    <source>
        <dbReference type="Proteomes" id="UP000593572"/>
    </source>
</evidence>
<proteinExistence type="predicted"/>
<name>A0A7J8M303_9ROSI</name>
<protein>
    <submittedName>
        <fullName evidence="2">Uncharacterized protein</fullName>
    </submittedName>
</protein>
<keyword evidence="3" id="KW-1185">Reference proteome</keyword>
<organism evidence="2 3">
    <name type="scientific">Gossypium lobatum</name>
    <dbReference type="NCBI Taxonomy" id="34289"/>
    <lineage>
        <taxon>Eukaryota</taxon>
        <taxon>Viridiplantae</taxon>
        <taxon>Streptophyta</taxon>
        <taxon>Embryophyta</taxon>
        <taxon>Tracheophyta</taxon>
        <taxon>Spermatophyta</taxon>
        <taxon>Magnoliopsida</taxon>
        <taxon>eudicotyledons</taxon>
        <taxon>Gunneridae</taxon>
        <taxon>Pentapetalae</taxon>
        <taxon>rosids</taxon>
        <taxon>malvids</taxon>
        <taxon>Malvales</taxon>
        <taxon>Malvaceae</taxon>
        <taxon>Malvoideae</taxon>
        <taxon>Gossypium</taxon>
    </lineage>
</organism>
<comment type="caution">
    <text evidence="2">The sequence shown here is derived from an EMBL/GenBank/DDBJ whole genome shotgun (WGS) entry which is preliminary data.</text>
</comment>
<dbReference type="AlphaFoldDB" id="A0A7J8M303"/>
<evidence type="ECO:0000256" key="1">
    <source>
        <dbReference type="SAM" id="MobiDB-lite"/>
    </source>
</evidence>
<dbReference type="Proteomes" id="UP000593572">
    <property type="component" value="Unassembled WGS sequence"/>
</dbReference>
<dbReference type="EMBL" id="JABEZX010000006">
    <property type="protein sequence ID" value="MBA0558990.1"/>
    <property type="molecule type" value="Genomic_DNA"/>
</dbReference>
<accession>A0A7J8M303</accession>
<feature type="non-terminal residue" evidence="2">
    <location>
        <position position="57"/>
    </location>
</feature>
<evidence type="ECO:0000313" key="2">
    <source>
        <dbReference type="EMBL" id="MBA0558990.1"/>
    </source>
</evidence>
<sequence length="57" mass="5769">MLPKGVLIPSFGSSTHSTFSLMTSISSSLSKSSNSRILPTGVPPSGPSGRTSDPPPP</sequence>
<gene>
    <name evidence="2" type="ORF">Golob_015974</name>
</gene>
<feature type="region of interest" description="Disordered" evidence="1">
    <location>
        <begin position="29"/>
        <end position="57"/>
    </location>
</feature>